<name>A0A8K0WXZ9_9PEZI</name>
<dbReference type="EMBL" id="JAGPXD010000007">
    <property type="protein sequence ID" value="KAH7347118.1"/>
    <property type="molecule type" value="Genomic_DNA"/>
</dbReference>
<proteinExistence type="predicted"/>
<organism evidence="1 2">
    <name type="scientific">Plectosphaerella cucumerina</name>
    <dbReference type="NCBI Taxonomy" id="40658"/>
    <lineage>
        <taxon>Eukaryota</taxon>
        <taxon>Fungi</taxon>
        <taxon>Dikarya</taxon>
        <taxon>Ascomycota</taxon>
        <taxon>Pezizomycotina</taxon>
        <taxon>Sordariomycetes</taxon>
        <taxon>Hypocreomycetidae</taxon>
        <taxon>Glomerellales</taxon>
        <taxon>Plectosphaerellaceae</taxon>
        <taxon>Plectosphaerella</taxon>
    </lineage>
</organism>
<gene>
    <name evidence="1" type="ORF">B0T11DRAFT_290846</name>
</gene>
<evidence type="ECO:0000313" key="2">
    <source>
        <dbReference type="Proteomes" id="UP000813385"/>
    </source>
</evidence>
<reference evidence="1" key="1">
    <citation type="journal article" date="2021" name="Nat. Commun.">
        <title>Genetic determinants of endophytism in the Arabidopsis root mycobiome.</title>
        <authorList>
            <person name="Mesny F."/>
            <person name="Miyauchi S."/>
            <person name="Thiergart T."/>
            <person name="Pickel B."/>
            <person name="Atanasova L."/>
            <person name="Karlsson M."/>
            <person name="Huettel B."/>
            <person name="Barry K.W."/>
            <person name="Haridas S."/>
            <person name="Chen C."/>
            <person name="Bauer D."/>
            <person name="Andreopoulos W."/>
            <person name="Pangilinan J."/>
            <person name="LaButti K."/>
            <person name="Riley R."/>
            <person name="Lipzen A."/>
            <person name="Clum A."/>
            <person name="Drula E."/>
            <person name="Henrissat B."/>
            <person name="Kohler A."/>
            <person name="Grigoriev I.V."/>
            <person name="Martin F.M."/>
            <person name="Hacquard S."/>
        </authorList>
    </citation>
    <scope>NUCLEOTIDE SEQUENCE</scope>
    <source>
        <strain evidence="1">MPI-CAGE-AT-0016</strain>
    </source>
</reference>
<accession>A0A8K0WXZ9</accession>
<dbReference type="Proteomes" id="UP000813385">
    <property type="component" value="Unassembled WGS sequence"/>
</dbReference>
<keyword evidence="2" id="KW-1185">Reference proteome</keyword>
<protein>
    <submittedName>
        <fullName evidence="1">Uncharacterized protein</fullName>
    </submittedName>
</protein>
<feature type="non-terminal residue" evidence="1">
    <location>
        <position position="1"/>
    </location>
</feature>
<sequence>MLLRCRLRTGIVSRAAVMPGCQSARPPYAAQSRMARGRHPYVFVVISEEVAFAVRGKFNMQVRTLVARLTTQGPGPGGLPSAFSSPGCSLGCGCTNTSTSSSSSSG</sequence>
<dbReference type="AlphaFoldDB" id="A0A8K0WXZ9"/>
<evidence type="ECO:0000313" key="1">
    <source>
        <dbReference type="EMBL" id="KAH7347118.1"/>
    </source>
</evidence>
<comment type="caution">
    <text evidence="1">The sequence shown here is derived from an EMBL/GenBank/DDBJ whole genome shotgun (WGS) entry which is preliminary data.</text>
</comment>